<comment type="caution">
    <text evidence="2">The sequence shown here is derived from an EMBL/GenBank/DDBJ whole genome shotgun (WGS) entry which is preliminary data.</text>
</comment>
<accession>A0ABD0MRS0</accession>
<protein>
    <recommendedName>
        <fullName evidence="1">SAP domain-containing protein</fullName>
    </recommendedName>
</protein>
<sequence>MEAVRSLCRQCGIDPKGSRMDLIGRLQQEMKNRASYDKVFLQIWGASGRWAVVTCPCAVVYAVKFNIRAESPRDFTDLLFSMKHFPNVTLYDFARGLATHTNIRRRETFHPHGGRLLEPSQENVELAKSGQIKVNLAWLLTKKSVPDENGHPLTESSEHYVLYDHFHEANSKDTRDILRKVELVPELCGWLNSQCAEQLFSGMRKNNHFLNMMTPSSHIFLMQNTLHHYNSHRNSKTIENMKKRLGMGVEIVLNSYGQTML</sequence>
<dbReference type="PANTHER" id="PTHR17609">
    <property type="entry name" value="HMG DOMAIN-CONTAINING PROTEIN 3"/>
    <property type="match status" value="1"/>
</dbReference>
<name>A0ABD0MRS0_CIRMR</name>
<proteinExistence type="predicted"/>
<gene>
    <name evidence="2" type="ORF">M9458_052455</name>
</gene>
<organism evidence="2 3">
    <name type="scientific">Cirrhinus mrigala</name>
    <name type="common">Mrigala</name>
    <dbReference type="NCBI Taxonomy" id="683832"/>
    <lineage>
        <taxon>Eukaryota</taxon>
        <taxon>Metazoa</taxon>
        <taxon>Chordata</taxon>
        <taxon>Craniata</taxon>
        <taxon>Vertebrata</taxon>
        <taxon>Euteleostomi</taxon>
        <taxon>Actinopterygii</taxon>
        <taxon>Neopterygii</taxon>
        <taxon>Teleostei</taxon>
        <taxon>Ostariophysi</taxon>
        <taxon>Cypriniformes</taxon>
        <taxon>Cyprinidae</taxon>
        <taxon>Labeoninae</taxon>
        <taxon>Labeonini</taxon>
        <taxon>Cirrhinus</taxon>
    </lineage>
</organism>
<dbReference type="PANTHER" id="PTHR17609:SF3">
    <property type="entry name" value="SAP DOMAIN-CONTAINING PROTEIN"/>
    <property type="match status" value="1"/>
</dbReference>
<feature type="domain" description="SAP" evidence="1">
    <location>
        <begin position="1"/>
        <end position="30"/>
    </location>
</feature>
<dbReference type="InterPro" id="IPR039598">
    <property type="entry name" value="HMGXB3"/>
</dbReference>
<reference evidence="2 3" key="1">
    <citation type="submission" date="2024-05" db="EMBL/GenBank/DDBJ databases">
        <title>Genome sequencing and assembly of Indian major carp, Cirrhinus mrigala (Hamilton, 1822).</title>
        <authorList>
            <person name="Mohindra V."/>
            <person name="Chowdhury L.M."/>
            <person name="Lal K."/>
            <person name="Jena J.K."/>
        </authorList>
    </citation>
    <scope>NUCLEOTIDE SEQUENCE [LARGE SCALE GENOMIC DNA]</scope>
    <source>
        <strain evidence="2">CM1030</strain>
        <tissue evidence="2">Blood</tissue>
    </source>
</reference>
<dbReference type="PROSITE" id="PS50800">
    <property type="entry name" value="SAP"/>
    <property type="match status" value="1"/>
</dbReference>
<dbReference type="InterPro" id="IPR003034">
    <property type="entry name" value="SAP_dom"/>
</dbReference>
<feature type="non-terminal residue" evidence="2">
    <location>
        <position position="261"/>
    </location>
</feature>
<dbReference type="AlphaFoldDB" id="A0ABD0MRS0"/>
<dbReference type="Proteomes" id="UP001529510">
    <property type="component" value="Unassembled WGS sequence"/>
</dbReference>
<evidence type="ECO:0000313" key="2">
    <source>
        <dbReference type="EMBL" id="KAL0152732.1"/>
    </source>
</evidence>
<keyword evidence="3" id="KW-1185">Reference proteome</keyword>
<evidence type="ECO:0000259" key="1">
    <source>
        <dbReference type="PROSITE" id="PS50800"/>
    </source>
</evidence>
<dbReference type="EMBL" id="JAMKFB020000189">
    <property type="protein sequence ID" value="KAL0152732.1"/>
    <property type="molecule type" value="Genomic_DNA"/>
</dbReference>
<evidence type="ECO:0000313" key="3">
    <source>
        <dbReference type="Proteomes" id="UP001529510"/>
    </source>
</evidence>